<dbReference type="EC" id="1.-.-.-" evidence="3"/>
<evidence type="ECO:0000313" key="4">
    <source>
        <dbReference type="Proteomes" id="UP001484097"/>
    </source>
</evidence>
<organism evidence="3 4">
    <name type="scientific">Citricoccus nitrophenolicus</name>
    <dbReference type="NCBI Taxonomy" id="863575"/>
    <lineage>
        <taxon>Bacteria</taxon>
        <taxon>Bacillati</taxon>
        <taxon>Actinomycetota</taxon>
        <taxon>Actinomycetes</taxon>
        <taxon>Micrococcales</taxon>
        <taxon>Micrococcaceae</taxon>
        <taxon>Citricoccus</taxon>
    </lineage>
</organism>
<comment type="caution">
    <text evidence="3">The sequence shown here is derived from an EMBL/GenBank/DDBJ whole genome shotgun (WGS) entry which is preliminary data.</text>
</comment>
<gene>
    <name evidence="3" type="ORF">ABDK96_11555</name>
</gene>
<sequence>MSGSKFIVVGAGIVGCALAEELSRRGQEVSLIEAAEAGSGTSAATFAWINANGKEPEEYSTLNFLGLQAHEKSAARGDRWFHQTGMMQIASTIEEAAQLERNVENVALGEYGARLLSRSEVLEFEPGLNADVVHSGALYPREGWLDVPTMCFTLLERAIARGVRYFPFERVTQIDRARVQTISPTGTNSSHEADVVVLAAGNGTKQILRSAGLDFPLVDPNENTEAAGSSGASVGIISTTGPVTNGPRHFLRAAGIAVRPGRNGGVTFADHPTGGKWTLGDPEIWSVPQILLERARRLFPSLRTVATESVGLGTRVLPEDGLTIADWVDDSKQLYAIGTHSGVTLSAHLASSVADELLFGNRHWSLEPFGIDRFSSVT</sequence>
<feature type="domain" description="FAD dependent oxidoreductase" evidence="2">
    <location>
        <begin position="6"/>
        <end position="355"/>
    </location>
</feature>
<dbReference type="InterPro" id="IPR006076">
    <property type="entry name" value="FAD-dep_OxRdtase"/>
</dbReference>
<keyword evidence="1 3" id="KW-0560">Oxidoreductase</keyword>
<dbReference type="PANTHER" id="PTHR13847">
    <property type="entry name" value="SARCOSINE DEHYDROGENASE-RELATED"/>
    <property type="match status" value="1"/>
</dbReference>
<dbReference type="EMBL" id="JBDXMX010000004">
    <property type="protein sequence ID" value="MEO9248318.1"/>
    <property type="molecule type" value="Genomic_DNA"/>
</dbReference>
<dbReference type="PROSITE" id="PS51257">
    <property type="entry name" value="PROKAR_LIPOPROTEIN"/>
    <property type="match status" value="1"/>
</dbReference>
<dbReference type="RefSeq" id="WP_347920933.1">
    <property type="nucleotide sequence ID" value="NZ_JBDXMX010000004.1"/>
</dbReference>
<dbReference type="GO" id="GO:0016491">
    <property type="term" value="F:oxidoreductase activity"/>
    <property type="evidence" value="ECO:0007669"/>
    <property type="project" value="UniProtKB-KW"/>
</dbReference>
<proteinExistence type="predicted"/>
<dbReference type="InterPro" id="IPR036188">
    <property type="entry name" value="FAD/NAD-bd_sf"/>
</dbReference>
<evidence type="ECO:0000313" key="3">
    <source>
        <dbReference type="EMBL" id="MEO9248318.1"/>
    </source>
</evidence>
<dbReference type="Gene3D" id="3.30.9.10">
    <property type="entry name" value="D-Amino Acid Oxidase, subunit A, domain 2"/>
    <property type="match status" value="1"/>
</dbReference>
<dbReference type="Pfam" id="PF01266">
    <property type="entry name" value="DAO"/>
    <property type="match status" value="1"/>
</dbReference>
<evidence type="ECO:0000259" key="2">
    <source>
        <dbReference type="Pfam" id="PF01266"/>
    </source>
</evidence>
<dbReference type="Gene3D" id="3.50.50.60">
    <property type="entry name" value="FAD/NAD(P)-binding domain"/>
    <property type="match status" value="1"/>
</dbReference>
<evidence type="ECO:0000256" key="1">
    <source>
        <dbReference type="ARBA" id="ARBA00023002"/>
    </source>
</evidence>
<dbReference type="SUPFAM" id="SSF51905">
    <property type="entry name" value="FAD/NAD(P)-binding domain"/>
    <property type="match status" value="1"/>
</dbReference>
<dbReference type="PANTHER" id="PTHR13847:SF289">
    <property type="entry name" value="GLYCINE OXIDASE"/>
    <property type="match status" value="1"/>
</dbReference>
<protein>
    <submittedName>
        <fullName evidence="3">FAD-binding oxidoreductase</fullName>
        <ecNumber evidence="3">1.-.-.-</ecNumber>
    </submittedName>
</protein>
<dbReference type="Proteomes" id="UP001484097">
    <property type="component" value="Unassembled WGS sequence"/>
</dbReference>
<reference evidence="3 4" key="1">
    <citation type="submission" date="2024-05" db="EMBL/GenBank/DDBJ databases">
        <authorList>
            <person name="Yi C."/>
        </authorList>
    </citation>
    <scope>NUCLEOTIDE SEQUENCE [LARGE SCALE GENOMIC DNA]</scope>
    <source>
        <strain evidence="3 4">XS13</strain>
    </source>
</reference>
<keyword evidence="4" id="KW-1185">Reference proteome</keyword>
<accession>A0ABV0IJZ3</accession>
<name>A0ABV0IJZ3_9MICC</name>